<feature type="domain" description="Nudix hydrolase" evidence="10">
    <location>
        <begin position="104"/>
        <end position="230"/>
    </location>
</feature>
<dbReference type="GO" id="GO:0003723">
    <property type="term" value="F:RNA binding"/>
    <property type="evidence" value="ECO:0007669"/>
    <property type="project" value="UniProtKB-KW"/>
</dbReference>
<feature type="compositionally biased region" description="Low complexity" evidence="9">
    <location>
        <begin position="489"/>
        <end position="509"/>
    </location>
</feature>
<protein>
    <submittedName>
        <fullName evidence="11">DCP2-domain-containing protein</fullName>
    </submittedName>
</protein>
<dbReference type="GO" id="GO:0030145">
    <property type="term" value="F:manganese ion binding"/>
    <property type="evidence" value="ECO:0007669"/>
    <property type="project" value="InterPro"/>
</dbReference>
<dbReference type="FunFam" id="3.90.79.10:FF:000003">
    <property type="entry name" value="M7GpppN-mRNA hydrolase isoform 2"/>
    <property type="match status" value="1"/>
</dbReference>
<dbReference type="InterPro" id="IPR007722">
    <property type="entry name" value="DCP2_BoxA"/>
</dbReference>
<keyword evidence="4" id="KW-0963">Cytoplasm</keyword>
<evidence type="ECO:0000256" key="1">
    <source>
        <dbReference type="ARBA" id="ARBA00001936"/>
    </source>
</evidence>
<dbReference type="InterPro" id="IPR036189">
    <property type="entry name" value="DCP2_BoxA_sf"/>
</dbReference>
<keyword evidence="7" id="KW-0694">RNA-binding</keyword>
<name>A0A3N4KZ99_9PEZI</name>
<dbReference type="PANTHER" id="PTHR23114:SF17">
    <property type="entry name" value="M7GPPPN-MRNA HYDROLASE"/>
    <property type="match status" value="1"/>
</dbReference>
<dbReference type="Pfam" id="PF05026">
    <property type="entry name" value="DCP2"/>
    <property type="match status" value="1"/>
</dbReference>
<reference evidence="11 12" key="1">
    <citation type="journal article" date="2018" name="Nat. Ecol. Evol.">
        <title>Pezizomycetes genomes reveal the molecular basis of ectomycorrhizal truffle lifestyle.</title>
        <authorList>
            <person name="Murat C."/>
            <person name="Payen T."/>
            <person name="Noel B."/>
            <person name="Kuo A."/>
            <person name="Morin E."/>
            <person name="Chen J."/>
            <person name="Kohler A."/>
            <person name="Krizsan K."/>
            <person name="Balestrini R."/>
            <person name="Da Silva C."/>
            <person name="Montanini B."/>
            <person name="Hainaut M."/>
            <person name="Levati E."/>
            <person name="Barry K.W."/>
            <person name="Belfiori B."/>
            <person name="Cichocki N."/>
            <person name="Clum A."/>
            <person name="Dockter R.B."/>
            <person name="Fauchery L."/>
            <person name="Guy J."/>
            <person name="Iotti M."/>
            <person name="Le Tacon F."/>
            <person name="Lindquist E.A."/>
            <person name="Lipzen A."/>
            <person name="Malagnac F."/>
            <person name="Mello A."/>
            <person name="Molinier V."/>
            <person name="Miyauchi S."/>
            <person name="Poulain J."/>
            <person name="Riccioni C."/>
            <person name="Rubini A."/>
            <person name="Sitrit Y."/>
            <person name="Splivallo R."/>
            <person name="Traeger S."/>
            <person name="Wang M."/>
            <person name="Zifcakova L."/>
            <person name="Wipf D."/>
            <person name="Zambonelli A."/>
            <person name="Paolocci F."/>
            <person name="Nowrousian M."/>
            <person name="Ottonello S."/>
            <person name="Baldrian P."/>
            <person name="Spatafora J.W."/>
            <person name="Henrissat B."/>
            <person name="Nagy L.G."/>
            <person name="Aury J.M."/>
            <person name="Wincker P."/>
            <person name="Grigoriev I.V."/>
            <person name="Bonfante P."/>
            <person name="Martin F.M."/>
        </authorList>
    </citation>
    <scope>NUCLEOTIDE SEQUENCE [LARGE SCALE GENOMIC DNA]</scope>
    <source>
        <strain evidence="11 12">CCBAS932</strain>
    </source>
</reference>
<dbReference type="PROSITE" id="PS51462">
    <property type="entry name" value="NUDIX"/>
    <property type="match status" value="1"/>
</dbReference>
<evidence type="ECO:0000256" key="8">
    <source>
        <dbReference type="ARBA" id="ARBA00023211"/>
    </source>
</evidence>
<comment type="subcellular location">
    <subcellularLocation>
        <location evidence="2">Cytoplasm</location>
    </subcellularLocation>
</comment>
<feature type="compositionally biased region" description="Polar residues" evidence="9">
    <location>
        <begin position="418"/>
        <end position="446"/>
    </location>
</feature>
<dbReference type="InterPro" id="IPR000086">
    <property type="entry name" value="NUDIX_hydrolase_dom"/>
</dbReference>
<dbReference type="PROSITE" id="PS00893">
    <property type="entry name" value="NUDIX_BOX"/>
    <property type="match status" value="1"/>
</dbReference>
<keyword evidence="8" id="KW-0464">Manganese</keyword>
<dbReference type="InterPro" id="IPR020084">
    <property type="entry name" value="NUDIX_hydrolase_CS"/>
</dbReference>
<evidence type="ECO:0000313" key="11">
    <source>
        <dbReference type="EMBL" id="RPB15867.1"/>
    </source>
</evidence>
<dbReference type="InParanoid" id="A0A3N4KZ99"/>
<dbReference type="SMART" id="SM01125">
    <property type="entry name" value="DCP2"/>
    <property type="match status" value="1"/>
</dbReference>
<keyword evidence="6" id="KW-0378">Hydrolase</keyword>
<feature type="region of interest" description="Disordered" evidence="9">
    <location>
        <begin position="680"/>
        <end position="809"/>
    </location>
</feature>
<evidence type="ECO:0000256" key="3">
    <source>
        <dbReference type="ARBA" id="ARBA00005279"/>
    </source>
</evidence>
<dbReference type="GO" id="GO:0140933">
    <property type="term" value="F:5'-(N(7)-methylguanosine 5'-triphospho)-[mRNA] hydrolase activity"/>
    <property type="evidence" value="ECO:0007669"/>
    <property type="project" value="InterPro"/>
</dbReference>
<dbReference type="AlphaFoldDB" id="A0A3N4KZ99"/>
<sequence length="822" mass="89773">MEPNTSTYILSRSTLPETLDDLCVRFILNIPEEELNSIERLSFQIEAAQWYYEDFLRDINPALPTLNLRNFISKIFAVLPLPVIAGLPAGGAESAFINFMSYKTRVPVRGAIILNPTMDKLLLVKGYKKGASWSYPRGKINKDEDDMVCAIREVFEETGFDCEGLAKEEDYVEIVMRDQNLRLYIVPGVSEETVFECQTRKEISDIKWHRLTDLPAYSKKKNGPPPQNEVRTGKYYMVAPFLKDLRKWISTKGKKWLQEQHQQSLAAAANRIADETEVEEETATPMPDPSAQLRNFIGIPPPPQNDAAMANGYSSTDEASMRLKNMFFGSSSNQQEGQQVHQVQQVQSQQVQAQHVQPAAHGDQSARLMNMLGAGPSPNQQSGVSLNVEQLEPNPLALLSILKNGSGEPVTPRVPPQGSGQRLASPQRATPAVQNYVNSPQSQKSTPIKKALSSANSGIIGSNTGWPEFPRNVPDSTTQLPSSPPPMSNHPSARYNQNYQNQPSYQNQPGHQGQPGFQSQPSYQNHQNYQSHQNHQNHQSHQNHQAQHHVRVNYALPPQPQPYAFSPVNQNGYRPPMVPTPAVETNIPLPSIPGEQAGTLLSILTGATPAPQQPSAQAPPPLAPRAAASPKVEVRASPAAPYEQPVARPQATPRTPKLAHTAQQAALLATLRGDSPRAASVASGQAFAPPPQVIHAPISRSSTVGPQAQHRASPGVIRQTSQYAPPPSNVDRRDSFSSQQQTLLAMFTGGVSPAPESALPNPEQAYSNPTPNPNPASGGRSRSASRGRVARKEKSEPLKSPLGNERQGLMAYLEGVAKMGGQ</sequence>
<dbReference type="Gene3D" id="1.10.10.1050">
    <property type="entry name" value="Dcp2, box A domain"/>
    <property type="match status" value="1"/>
</dbReference>
<feature type="compositionally biased region" description="Low complexity" evidence="9">
    <location>
        <begin position="607"/>
        <end position="616"/>
    </location>
</feature>
<feature type="compositionally biased region" description="Low complexity" evidence="9">
    <location>
        <begin position="522"/>
        <end position="545"/>
    </location>
</feature>
<dbReference type="SUPFAM" id="SSF140586">
    <property type="entry name" value="Dcp2 domain-like"/>
    <property type="match status" value="1"/>
</dbReference>
<dbReference type="GO" id="GO:0000290">
    <property type="term" value="P:deadenylation-dependent decapping of nuclear-transcribed mRNA"/>
    <property type="evidence" value="ECO:0007669"/>
    <property type="project" value="InterPro"/>
</dbReference>
<feature type="region of interest" description="Disordered" evidence="9">
    <location>
        <begin position="403"/>
        <end position="548"/>
    </location>
</feature>
<evidence type="ECO:0000256" key="2">
    <source>
        <dbReference type="ARBA" id="ARBA00004496"/>
    </source>
</evidence>
<dbReference type="Proteomes" id="UP000277580">
    <property type="component" value="Unassembled WGS sequence"/>
</dbReference>
<gene>
    <name evidence="11" type="ORF">P167DRAFT_501225</name>
</gene>
<comment type="similarity">
    <text evidence="3">Belongs to the Nudix hydrolase family. DCP2 subfamily.</text>
</comment>
<evidence type="ECO:0000256" key="9">
    <source>
        <dbReference type="SAM" id="MobiDB-lite"/>
    </source>
</evidence>
<dbReference type="CDD" id="cd03672">
    <property type="entry name" value="NUDIX_Dcp2p_Nudt20"/>
    <property type="match status" value="1"/>
</dbReference>
<evidence type="ECO:0000256" key="6">
    <source>
        <dbReference type="ARBA" id="ARBA00022801"/>
    </source>
</evidence>
<proteinExistence type="inferred from homology"/>
<dbReference type="STRING" id="1392247.A0A3N4KZ99"/>
<dbReference type="InterPro" id="IPR015797">
    <property type="entry name" value="NUDIX_hydrolase-like_dom_sf"/>
</dbReference>
<feature type="compositionally biased region" description="Polar residues" evidence="9">
    <location>
        <begin position="453"/>
        <end position="465"/>
    </location>
</feature>
<dbReference type="Pfam" id="PF00293">
    <property type="entry name" value="NUDIX"/>
    <property type="match status" value="1"/>
</dbReference>
<dbReference type="GO" id="GO:0000932">
    <property type="term" value="C:P-body"/>
    <property type="evidence" value="ECO:0007669"/>
    <property type="project" value="TreeGrafter"/>
</dbReference>
<dbReference type="SUPFAM" id="SSF55811">
    <property type="entry name" value="Nudix"/>
    <property type="match status" value="1"/>
</dbReference>
<evidence type="ECO:0000256" key="4">
    <source>
        <dbReference type="ARBA" id="ARBA00022490"/>
    </source>
</evidence>
<evidence type="ECO:0000256" key="5">
    <source>
        <dbReference type="ARBA" id="ARBA00022723"/>
    </source>
</evidence>
<dbReference type="GO" id="GO:0000184">
    <property type="term" value="P:nuclear-transcribed mRNA catabolic process, nonsense-mediated decay"/>
    <property type="evidence" value="ECO:0007669"/>
    <property type="project" value="InterPro"/>
</dbReference>
<dbReference type="PANTHER" id="PTHR23114">
    <property type="entry name" value="M7GPPPN-MRNA HYDROLASE"/>
    <property type="match status" value="1"/>
</dbReference>
<keyword evidence="5" id="KW-0479">Metal-binding</keyword>
<evidence type="ECO:0000256" key="7">
    <source>
        <dbReference type="ARBA" id="ARBA00022884"/>
    </source>
</evidence>
<keyword evidence="12" id="KW-1185">Reference proteome</keyword>
<feature type="region of interest" description="Disordered" evidence="9">
    <location>
        <begin position="606"/>
        <end position="662"/>
    </location>
</feature>
<dbReference type="Gene3D" id="3.90.79.10">
    <property type="entry name" value="Nucleoside Triphosphate Pyrophosphohydrolase"/>
    <property type="match status" value="1"/>
</dbReference>
<dbReference type="EMBL" id="ML119111">
    <property type="protein sequence ID" value="RPB15867.1"/>
    <property type="molecule type" value="Genomic_DNA"/>
</dbReference>
<dbReference type="OrthoDB" id="18996at2759"/>
<evidence type="ECO:0000259" key="10">
    <source>
        <dbReference type="PROSITE" id="PS51462"/>
    </source>
</evidence>
<dbReference type="InterPro" id="IPR044099">
    <property type="entry name" value="Dcp2_NUDIX"/>
</dbReference>
<organism evidence="11 12">
    <name type="scientific">Morchella conica CCBAS932</name>
    <dbReference type="NCBI Taxonomy" id="1392247"/>
    <lineage>
        <taxon>Eukaryota</taxon>
        <taxon>Fungi</taxon>
        <taxon>Dikarya</taxon>
        <taxon>Ascomycota</taxon>
        <taxon>Pezizomycotina</taxon>
        <taxon>Pezizomycetes</taxon>
        <taxon>Pezizales</taxon>
        <taxon>Morchellaceae</taxon>
        <taxon>Morchella</taxon>
    </lineage>
</organism>
<accession>A0A3N4KZ99</accession>
<evidence type="ECO:0000313" key="12">
    <source>
        <dbReference type="Proteomes" id="UP000277580"/>
    </source>
</evidence>
<comment type="cofactor">
    <cofactor evidence="1">
        <name>Mn(2+)</name>
        <dbReference type="ChEBI" id="CHEBI:29035"/>
    </cofactor>
</comment>